<sequence length="316" mass="34881">MRLPAEFDLHGLEVFVLTVELGGMTACAQQLRITQSAVSQTITRLEQGIGAPLFDRSLRPLGLTPSGRALHERARKLLAKARTAYDEVREGAQQPIDQLTVGMSESLANLLTAPLLRRHGMRVGSWRVRSGISLRQQQDFLARRCDMLVTGSNTLEKHPGIEHHDVLDDPFVMIFPADYTGSAEPSEVAERLPFVRYSLDTGMGQRIESQLTRMKLRVPNVIEVEIIHQQLTTVGLGIGWSITSLLCLAALPQLMPQLRVEPLPRGRFARRIQVVARMGELGDLPVNTAAMARETLLDNVLPPLITALPWAGALVA</sequence>
<gene>
    <name evidence="6" type="ORF">NUTIK01_02420</name>
</gene>
<comment type="similarity">
    <text evidence="1">Belongs to the LysR transcriptional regulatory family.</text>
</comment>
<evidence type="ECO:0000313" key="7">
    <source>
        <dbReference type="Proteomes" id="UP001187221"/>
    </source>
</evidence>
<keyword evidence="7" id="KW-1185">Reference proteome</keyword>
<dbReference type="SUPFAM" id="SSF53850">
    <property type="entry name" value="Periplasmic binding protein-like II"/>
    <property type="match status" value="1"/>
</dbReference>
<keyword evidence="4" id="KW-0804">Transcription</keyword>
<evidence type="ECO:0000256" key="3">
    <source>
        <dbReference type="ARBA" id="ARBA00023125"/>
    </source>
</evidence>
<dbReference type="Pfam" id="PF00126">
    <property type="entry name" value="HTH_1"/>
    <property type="match status" value="1"/>
</dbReference>
<comment type="caution">
    <text evidence="6">The sequence shown here is derived from an EMBL/GenBank/DDBJ whole genome shotgun (WGS) entry which is preliminary data.</text>
</comment>
<accession>A0ABQ6P3M1</accession>
<dbReference type="PROSITE" id="PS50931">
    <property type="entry name" value="HTH_LYSR"/>
    <property type="match status" value="1"/>
</dbReference>
<dbReference type="EMBL" id="BTFW01000001">
    <property type="protein sequence ID" value="GMM59465.1"/>
    <property type="molecule type" value="Genomic_DNA"/>
</dbReference>
<dbReference type="PANTHER" id="PTHR30126:SF40">
    <property type="entry name" value="HTH-TYPE TRANSCRIPTIONAL REGULATOR GLTR"/>
    <property type="match status" value="1"/>
</dbReference>
<dbReference type="PANTHER" id="PTHR30126">
    <property type="entry name" value="HTH-TYPE TRANSCRIPTIONAL REGULATOR"/>
    <property type="match status" value="1"/>
</dbReference>
<dbReference type="PRINTS" id="PR00039">
    <property type="entry name" value="HTHLYSR"/>
</dbReference>
<evidence type="ECO:0000256" key="4">
    <source>
        <dbReference type="ARBA" id="ARBA00023163"/>
    </source>
</evidence>
<dbReference type="Proteomes" id="UP001187221">
    <property type="component" value="Unassembled WGS sequence"/>
</dbReference>
<dbReference type="InterPro" id="IPR005119">
    <property type="entry name" value="LysR_subst-bd"/>
</dbReference>
<keyword evidence="2" id="KW-0805">Transcription regulation</keyword>
<dbReference type="InterPro" id="IPR036390">
    <property type="entry name" value="WH_DNA-bd_sf"/>
</dbReference>
<dbReference type="InterPro" id="IPR000847">
    <property type="entry name" value="LysR_HTH_N"/>
</dbReference>
<proteinExistence type="inferred from homology"/>
<dbReference type="InterPro" id="IPR036388">
    <property type="entry name" value="WH-like_DNA-bd_sf"/>
</dbReference>
<dbReference type="Pfam" id="PF03466">
    <property type="entry name" value="LysR_substrate"/>
    <property type="match status" value="1"/>
</dbReference>
<protein>
    <submittedName>
        <fullName evidence="6">LysR family transcriptional regulator</fullName>
    </submittedName>
</protein>
<organism evidence="6 7">
    <name type="scientific">Novosphingobium pituita</name>
    <dbReference type="NCBI Taxonomy" id="3056842"/>
    <lineage>
        <taxon>Bacteria</taxon>
        <taxon>Pseudomonadati</taxon>
        <taxon>Pseudomonadota</taxon>
        <taxon>Alphaproteobacteria</taxon>
        <taxon>Sphingomonadales</taxon>
        <taxon>Sphingomonadaceae</taxon>
        <taxon>Novosphingobium</taxon>
    </lineage>
</organism>
<feature type="domain" description="HTH lysR-type" evidence="5">
    <location>
        <begin position="7"/>
        <end position="64"/>
    </location>
</feature>
<dbReference type="Gene3D" id="1.10.10.10">
    <property type="entry name" value="Winged helix-like DNA-binding domain superfamily/Winged helix DNA-binding domain"/>
    <property type="match status" value="1"/>
</dbReference>
<dbReference type="SUPFAM" id="SSF46785">
    <property type="entry name" value="Winged helix' DNA-binding domain"/>
    <property type="match status" value="1"/>
</dbReference>
<dbReference type="RefSeq" id="WP_317973322.1">
    <property type="nucleotide sequence ID" value="NZ_BTFW01000001.1"/>
</dbReference>
<evidence type="ECO:0000256" key="2">
    <source>
        <dbReference type="ARBA" id="ARBA00023015"/>
    </source>
</evidence>
<keyword evidence="3" id="KW-0238">DNA-binding</keyword>
<reference evidence="6 7" key="1">
    <citation type="submission" date="2023-06" db="EMBL/GenBank/DDBJ databases">
        <title>Draft genome sequence of Novosphingobium sp. strain IK01.</title>
        <authorList>
            <person name="Hatamoto M."/>
            <person name="Ikarashi T."/>
            <person name="Yamaguchi T."/>
        </authorList>
    </citation>
    <scope>NUCLEOTIDE SEQUENCE [LARGE SCALE GENOMIC DNA]</scope>
    <source>
        <strain evidence="6 7">IK01</strain>
    </source>
</reference>
<evidence type="ECO:0000256" key="1">
    <source>
        <dbReference type="ARBA" id="ARBA00009437"/>
    </source>
</evidence>
<evidence type="ECO:0000313" key="6">
    <source>
        <dbReference type="EMBL" id="GMM59465.1"/>
    </source>
</evidence>
<dbReference type="Gene3D" id="3.40.190.10">
    <property type="entry name" value="Periplasmic binding protein-like II"/>
    <property type="match status" value="2"/>
</dbReference>
<name>A0ABQ6P3M1_9SPHN</name>
<evidence type="ECO:0000259" key="5">
    <source>
        <dbReference type="PROSITE" id="PS50931"/>
    </source>
</evidence>